<name>A0AAD5DQA4_9CHLO</name>
<feature type="compositionally biased region" description="Low complexity" evidence="2">
    <location>
        <begin position="214"/>
        <end position="225"/>
    </location>
</feature>
<feature type="coiled-coil region" evidence="1">
    <location>
        <begin position="24"/>
        <end position="212"/>
    </location>
</feature>
<proteinExistence type="predicted"/>
<feature type="coiled-coil region" evidence="1">
    <location>
        <begin position="276"/>
        <end position="331"/>
    </location>
</feature>
<keyword evidence="1" id="KW-0175">Coiled coil</keyword>
<evidence type="ECO:0000313" key="3">
    <source>
        <dbReference type="EMBL" id="KAI7840286.1"/>
    </source>
</evidence>
<reference evidence="3" key="1">
    <citation type="submission" date="2020-11" db="EMBL/GenBank/DDBJ databases">
        <title>Chlorella ohadii genome sequencing and assembly.</title>
        <authorList>
            <person name="Murik O."/>
            <person name="Treves H."/>
            <person name="Kedem I."/>
            <person name="Shotland Y."/>
            <person name="Kaplan A."/>
        </authorList>
    </citation>
    <scope>NUCLEOTIDE SEQUENCE</scope>
    <source>
        <strain evidence="3">1</strain>
    </source>
</reference>
<organism evidence="3 4">
    <name type="scientific">Chlorella ohadii</name>
    <dbReference type="NCBI Taxonomy" id="2649997"/>
    <lineage>
        <taxon>Eukaryota</taxon>
        <taxon>Viridiplantae</taxon>
        <taxon>Chlorophyta</taxon>
        <taxon>core chlorophytes</taxon>
        <taxon>Trebouxiophyceae</taxon>
        <taxon>Chlorellales</taxon>
        <taxon>Chlorellaceae</taxon>
        <taxon>Chlorella clade</taxon>
        <taxon>Chlorella</taxon>
    </lineage>
</organism>
<evidence type="ECO:0000256" key="1">
    <source>
        <dbReference type="SAM" id="Coils"/>
    </source>
</evidence>
<evidence type="ECO:0000313" key="4">
    <source>
        <dbReference type="Proteomes" id="UP001205105"/>
    </source>
</evidence>
<comment type="caution">
    <text evidence="3">The sequence shown here is derived from an EMBL/GenBank/DDBJ whole genome shotgun (WGS) entry which is preliminary data.</text>
</comment>
<keyword evidence="4" id="KW-1185">Reference proteome</keyword>
<sequence length="453" mass="49014">MEAGHAVDSFGGAEDVLFAQEVKLEELQGENRVLGAAVEALQDKLRAAEGRAAAATKRAADAEAKLHAKAAGASADAERLAAAQEEVQRLKHQLHNERVLMAERRRGAEQAAAAEAQTVQRLQGEAAQLRSSNAQLQQQLAAANVQRRQLESLQPFADSWAEQRDAAQQRERSLSAALDAANARAQQLDGRCASLEREVASTVAALQAAQQLADSRATQQQPPQQVAEEQKTQRRQRRAGSLSLSDLCDLEGVVSQFDGGGGNEGGDLAACSHEQLEQLLGEVLEYSERAQELVAANTALVQEKRGWLDKLAAAEAEAERYRGEAQQLRLRLLPSAADEQVLQAVAAEAALRSLLLEARQELMSACRALSGELHRVHKLEELRIRVLRVGWGDVAEVRRLHLQLHEARQDCHKLAKALAVAQQQLAAGNKRAVPELAGGDWRIAALGSSSRAE</sequence>
<feature type="region of interest" description="Disordered" evidence="2">
    <location>
        <begin position="214"/>
        <end position="240"/>
    </location>
</feature>
<evidence type="ECO:0000256" key="2">
    <source>
        <dbReference type="SAM" id="MobiDB-lite"/>
    </source>
</evidence>
<dbReference type="AlphaFoldDB" id="A0AAD5DQA4"/>
<dbReference type="EMBL" id="JADXDR010000083">
    <property type="protein sequence ID" value="KAI7840286.1"/>
    <property type="molecule type" value="Genomic_DNA"/>
</dbReference>
<gene>
    <name evidence="3" type="ORF">COHA_006068</name>
</gene>
<protein>
    <submittedName>
        <fullName evidence="3">Uncharacterized protein</fullName>
    </submittedName>
</protein>
<accession>A0AAD5DQA4</accession>
<dbReference type="Proteomes" id="UP001205105">
    <property type="component" value="Unassembled WGS sequence"/>
</dbReference>